<protein>
    <submittedName>
        <fullName evidence="1">Uncharacterized protein</fullName>
    </submittedName>
</protein>
<gene>
    <name evidence="1" type="ORF">RIB2604_03301200</name>
</gene>
<dbReference type="Proteomes" id="UP000075230">
    <property type="component" value="Unassembled WGS sequence"/>
</dbReference>
<reference evidence="2" key="2">
    <citation type="submission" date="2016-02" db="EMBL/GenBank/DDBJ databases">
        <title>Genome sequencing of Aspergillus luchuensis NBRC 4314.</title>
        <authorList>
            <person name="Yamada O."/>
        </authorList>
    </citation>
    <scope>NUCLEOTIDE SEQUENCE [LARGE SCALE GENOMIC DNA]</scope>
    <source>
        <strain evidence="2">RIB 2604</strain>
    </source>
</reference>
<dbReference type="EMBL" id="BCWF01000032">
    <property type="protein sequence ID" value="GAT30148.1"/>
    <property type="molecule type" value="Genomic_DNA"/>
</dbReference>
<dbReference type="Pfam" id="PF20174">
    <property type="entry name" value="DUF6540"/>
    <property type="match status" value="1"/>
</dbReference>
<evidence type="ECO:0000313" key="1">
    <source>
        <dbReference type="EMBL" id="GAT30148.1"/>
    </source>
</evidence>
<dbReference type="AlphaFoldDB" id="A0A146FXS6"/>
<dbReference type="InterPro" id="IPR046670">
    <property type="entry name" value="DUF6540"/>
</dbReference>
<accession>A0A146FXS6</accession>
<comment type="caution">
    <text evidence="1">The sequence shown here is derived from an EMBL/GenBank/DDBJ whole genome shotgun (WGS) entry which is preliminary data.</text>
</comment>
<name>A0A146FXS6_ASPKA</name>
<proteinExistence type="predicted"/>
<evidence type="ECO:0000313" key="2">
    <source>
        <dbReference type="Proteomes" id="UP000075230"/>
    </source>
</evidence>
<reference evidence="1 2" key="1">
    <citation type="journal article" date="2016" name="DNA Res.">
        <title>Genome sequence of Aspergillus luchuensis NBRC 4314.</title>
        <authorList>
            <person name="Yamada O."/>
            <person name="Machida M."/>
            <person name="Hosoyama A."/>
            <person name="Goto M."/>
            <person name="Takahashi T."/>
            <person name="Futagami T."/>
            <person name="Yamagata Y."/>
            <person name="Takeuchi M."/>
            <person name="Kobayashi T."/>
            <person name="Koike H."/>
            <person name="Abe K."/>
            <person name="Asai K."/>
            <person name="Arita M."/>
            <person name="Fujita N."/>
            <person name="Fukuda K."/>
            <person name="Higa K."/>
            <person name="Horikawa H."/>
            <person name="Ishikawa T."/>
            <person name="Jinno K."/>
            <person name="Kato Y."/>
            <person name="Kirimura K."/>
            <person name="Mizutani O."/>
            <person name="Nakasone K."/>
            <person name="Sano M."/>
            <person name="Shiraishi Y."/>
            <person name="Tsukahara M."/>
            <person name="Gomi K."/>
        </authorList>
    </citation>
    <scope>NUCLEOTIDE SEQUENCE [LARGE SCALE GENOMIC DNA]</scope>
    <source>
        <strain evidence="1 2">RIB 2604</strain>
    </source>
</reference>
<organism evidence="1 2">
    <name type="scientific">Aspergillus kawachii</name>
    <name type="common">White koji mold</name>
    <name type="synonym">Aspergillus awamori var. kawachi</name>
    <dbReference type="NCBI Taxonomy" id="1069201"/>
    <lineage>
        <taxon>Eukaryota</taxon>
        <taxon>Fungi</taxon>
        <taxon>Dikarya</taxon>
        <taxon>Ascomycota</taxon>
        <taxon>Pezizomycotina</taxon>
        <taxon>Eurotiomycetes</taxon>
        <taxon>Eurotiomycetidae</taxon>
        <taxon>Eurotiales</taxon>
        <taxon>Aspergillaceae</taxon>
        <taxon>Aspergillus</taxon>
        <taxon>Aspergillus subgen. Circumdati</taxon>
    </lineage>
</organism>
<sequence length="128" mass="14288">MNSRITVVIYRAETDAPCHWAIWIKDANAKSIILQVGLNKDGYCVEEPILRDPLLSKRIKHAVYCGTISSGKQDLALSIIQNHPVDNESATWNCQAWIMEVLEGMEQTGLLHIAPGSKATLESMRQKV</sequence>